<dbReference type="Gene3D" id="1.10.760.10">
    <property type="entry name" value="Cytochrome c-like domain"/>
    <property type="match status" value="1"/>
</dbReference>
<keyword evidence="3" id="KW-0408">Iron</keyword>
<dbReference type="Pfam" id="PF07637">
    <property type="entry name" value="PSD5"/>
    <property type="match status" value="1"/>
</dbReference>
<feature type="region of interest" description="Disordered" evidence="4">
    <location>
        <begin position="150"/>
        <end position="169"/>
    </location>
</feature>
<dbReference type="InterPro" id="IPR013042">
    <property type="entry name" value="DUF1592"/>
</dbReference>
<feature type="domain" description="PA14" evidence="5">
    <location>
        <begin position="165"/>
        <end position="325"/>
    </location>
</feature>
<dbReference type="Pfam" id="PF07691">
    <property type="entry name" value="PA14"/>
    <property type="match status" value="1"/>
</dbReference>
<dbReference type="InterPro" id="IPR013043">
    <property type="entry name" value="DUF1595"/>
</dbReference>
<gene>
    <name evidence="6" type="ORF">QTN89_05285</name>
</gene>
<evidence type="ECO:0000313" key="6">
    <source>
        <dbReference type="EMBL" id="MDM4014834.1"/>
    </source>
</evidence>
<keyword evidence="1" id="KW-0349">Heme</keyword>
<evidence type="ECO:0000256" key="2">
    <source>
        <dbReference type="ARBA" id="ARBA00022723"/>
    </source>
</evidence>
<dbReference type="InterPro" id="IPR037524">
    <property type="entry name" value="PA14/GLEYA"/>
</dbReference>
<dbReference type="InterPro" id="IPR009056">
    <property type="entry name" value="Cyt_c-like_dom"/>
</dbReference>
<dbReference type="PROSITE" id="PS51820">
    <property type="entry name" value="PA14"/>
    <property type="match status" value="1"/>
</dbReference>
<evidence type="ECO:0000259" key="5">
    <source>
        <dbReference type="PROSITE" id="PS51820"/>
    </source>
</evidence>
<protein>
    <submittedName>
        <fullName evidence="6">DUF1592 domain-containing protein</fullName>
    </submittedName>
</protein>
<dbReference type="SUPFAM" id="SSF56988">
    <property type="entry name" value="Anthrax protective antigen"/>
    <property type="match status" value="1"/>
</dbReference>
<evidence type="ECO:0000256" key="3">
    <source>
        <dbReference type="ARBA" id="ARBA00023004"/>
    </source>
</evidence>
<reference evidence="6 7" key="1">
    <citation type="submission" date="2023-06" db="EMBL/GenBank/DDBJ databases">
        <title>Roseiconus lacunae JC819 isolated from Gulf of Mannar region, Tamil Nadu.</title>
        <authorList>
            <person name="Pk S."/>
            <person name="Ch S."/>
            <person name="Ch V.R."/>
        </authorList>
    </citation>
    <scope>NUCLEOTIDE SEQUENCE [LARGE SCALE GENOMIC DNA]</scope>
    <source>
        <strain evidence="6 7">JC819</strain>
    </source>
</reference>
<dbReference type="InterPro" id="IPR036909">
    <property type="entry name" value="Cyt_c-like_dom_sf"/>
</dbReference>
<accession>A0ABT7PEB2</accession>
<evidence type="ECO:0000256" key="4">
    <source>
        <dbReference type="SAM" id="MobiDB-lite"/>
    </source>
</evidence>
<dbReference type="InterPro" id="IPR011658">
    <property type="entry name" value="PA14_dom"/>
</dbReference>
<dbReference type="Pfam" id="PF13442">
    <property type="entry name" value="Cytochrome_CBB3"/>
    <property type="match status" value="1"/>
</dbReference>
<dbReference type="Proteomes" id="UP001239462">
    <property type="component" value="Unassembled WGS sequence"/>
</dbReference>
<sequence>MDFARQIPAVVILVAGLGSICVAVPTPDEPPPPEPFPTPAETRSDVSEIYRQKCLRCHGDQGQGTSDGYSKPLRTDQSIADLAKVIEETMPEEDPESCVGAEALQLAHYIQNSFADVDDNYTESTLARLTVAQYRNSVADVIAHFTPRPESDDRFARGRGRSRNRSVPGLRGEYFQSEGMNKAQRLAHYRSDNRLEFDFEDHPPVPSLTPDQFAIIWQGSLIAPYTGEYRFRLTTENGARLYLNFDPRPNTGSLRDDRSSGDNQAFIDDWVGSGKLREKSATMFLLGGRTYPIRLEFFKYLEDSASVKLEWKPPHGTWAVLDYNHLTTAESARTFVCDVPFPADDRSLGFERGSSVSPQWQSAVMRGAVQAASEIVSRLPLLANLPTDSDQSDAIVAFVHTLAETAYRRPLIDSEKDQLNSLVVNHPEDIESGVRQAIVLVLMSPHFLYPDLIELTEQGLTAEQRSQRRPWQIASKLSFALWDSVPDQELVAAAKAGQLNSPKQIEDYASRMLRDPRAKAKLQRFFASWLEIEERDLSKDTALYPQFDDHVIADLRRSLELFIDSVVWSRDSDYRQLLLAPHLMLNDRLKRIYAADSADLSPPADGQEIKRQARRREFASAFQPVDFDPNERSGILTHPYLLSAFAYHNNTSPIHRGVFLTRNIVGRALSPPPNAIAFDNDDFPKDLTMREKVTLLTRDNACMACHRVINPLGFTLEHFDAVGRWREVDNAKPIDSESIYTTTDGQTLRLTNARDVAKFAVDHPAAHLAFITHLYEHLLQRSAHQAGEERLQELRSGFAKDNFNIQKLCARLAVLAVTSTTPSAALLTENAR</sequence>
<proteinExistence type="predicted"/>
<dbReference type="RefSeq" id="WP_289162467.1">
    <property type="nucleotide sequence ID" value="NZ_JASZZN010000003.1"/>
</dbReference>
<evidence type="ECO:0000313" key="7">
    <source>
        <dbReference type="Proteomes" id="UP001239462"/>
    </source>
</evidence>
<dbReference type="Gene3D" id="3.90.182.10">
    <property type="entry name" value="Toxin - Anthrax Protective Antigen,domain 1"/>
    <property type="match status" value="1"/>
</dbReference>
<name>A0ABT7PEB2_9BACT</name>
<dbReference type="SMART" id="SM00758">
    <property type="entry name" value="PA14"/>
    <property type="match status" value="1"/>
</dbReference>
<dbReference type="Pfam" id="PF07627">
    <property type="entry name" value="PSCyt3"/>
    <property type="match status" value="1"/>
</dbReference>
<evidence type="ECO:0000256" key="1">
    <source>
        <dbReference type="ARBA" id="ARBA00022617"/>
    </source>
</evidence>
<comment type="caution">
    <text evidence="6">The sequence shown here is derived from an EMBL/GenBank/DDBJ whole genome shotgun (WGS) entry which is preliminary data.</text>
</comment>
<dbReference type="Pfam" id="PF07631">
    <property type="entry name" value="PSD4"/>
    <property type="match status" value="1"/>
</dbReference>
<dbReference type="InterPro" id="IPR013039">
    <property type="entry name" value="DUF1588"/>
</dbReference>
<keyword evidence="7" id="KW-1185">Reference proteome</keyword>
<keyword evidence="2" id="KW-0479">Metal-binding</keyword>
<dbReference type="SUPFAM" id="SSF46626">
    <property type="entry name" value="Cytochrome c"/>
    <property type="match status" value="1"/>
</dbReference>
<dbReference type="EMBL" id="JASZZN010000003">
    <property type="protein sequence ID" value="MDM4014834.1"/>
    <property type="molecule type" value="Genomic_DNA"/>
</dbReference>
<organism evidence="6 7">
    <name type="scientific">Roseiconus lacunae</name>
    <dbReference type="NCBI Taxonomy" id="2605694"/>
    <lineage>
        <taxon>Bacteria</taxon>
        <taxon>Pseudomonadati</taxon>
        <taxon>Planctomycetota</taxon>
        <taxon>Planctomycetia</taxon>
        <taxon>Pirellulales</taxon>
        <taxon>Pirellulaceae</taxon>
        <taxon>Roseiconus</taxon>
    </lineage>
</organism>